<evidence type="ECO:0000313" key="2">
    <source>
        <dbReference type="Proteomes" id="UP001163603"/>
    </source>
</evidence>
<comment type="caution">
    <text evidence="1">The sequence shown here is derived from an EMBL/GenBank/DDBJ whole genome shotgun (WGS) entry which is preliminary data.</text>
</comment>
<evidence type="ECO:0000313" key="1">
    <source>
        <dbReference type="EMBL" id="KAJ0048248.1"/>
    </source>
</evidence>
<protein>
    <submittedName>
        <fullName evidence="1">Uncharacterized protein</fullName>
    </submittedName>
</protein>
<name>A0ACC0ZB36_9ROSI</name>
<sequence length="82" mass="10087">MDCKPFDNFFSLCDFSIQGFGDVHEIWRYVHVGNCKDKSYNIYALCFCEMNKQLWFLRFYRFVFHFLFFWEFQVLVSSAFCL</sequence>
<keyword evidence="2" id="KW-1185">Reference proteome</keyword>
<gene>
    <name evidence="1" type="ORF">Pint_16920</name>
</gene>
<dbReference type="Proteomes" id="UP001163603">
    <property type="component" value="Chromosome 2"/>
</dbReference>
<reference evidence="2" key="1">
    <citation type="journal article" date="2023" name="G3 (Bethesda)">
        <title>Genome assembly and association tests identify interacting loci associated with vigor, precocity, and sex in interspecific pistachio rootstocks.</title>
        <authorList>
            <person name="Palmer W."/>
            <person name="Jacygrad E."/>
            <person name="Sagayaradj S."/>
            <person name="Cavanaugh K."/>
            <person name="Han R."/>
            <person name="Bertier L."/>
            <person name="Beede B."/>
            <person name="Kafkas S."/>
            <person name="Golino D."/>
            <person name="Preece J."/>
            <person name="Michelmore R."/>
        </authorList>
    </citation>
    <scope>NUCLEOTIDE SEQUENCE [LARGE SCALE GENOMIC DNA]</scope>
</reference>
<dbReference type="EMBL" id="CM047737">
    <property type="protein sequence ID" value="KAJ0048248.1"/>
    <property type="molecule type" value="Genomic_DNA"/>
</dbReference>
<organism evidence="1 2">
    <name type="scientific">Pistacia integerrima</name>
    <dbReference type="NCBI Taxonomy" id="434235"/>
    <lineage>
        <taxon>Eukaryota</taxon>
        <taxon>Viridiplantae</taxon>
        <taxon>Streptophyta</taxon>
        <taxon>Embryophyta</taxon>
        <taxon>Tracheophyta</taxon>
        <taxon>Spermatophyta</taxon>
        <taxon>Magnoliopsida</taxon>
        <taxon>eudicotyledons</taxon>
        <taxon>Gunneridae</taxon>
        <taxon>Pentapetalae</taxon>
        <taxon>rosids</taxon>
        <taxon>malvids</taxon>
        <taxon>Sapindales</taxon>
        <taxon>Anacardiaceae</taxon>
        <taxon>Pistacia</taxon>
    </lineage>
</organism>
<accession>A0ACC0ZB36</accession>
<proteinExistence type="predicted"/>